<gene>
    <name evidence="1" type="ORF">B0H16DRAFT_1836208</name>
</gene>
<evidence type="ECO:0008006" key="3">
    <source>
        <dbReference type="Google" id="ProtNLM"/>
    </source>
</evidence>
<comment type="caution">
    <text evidence="1">The sequence shown here is derived from an EMBL/GenBank/DDBJ whole genome shotgun (WGS) entry which is preliminary data.</text>
</comment>
<name>A0AAD7IYG4_9AGAR</name>
<evidence type="ECO:0000313" key="1">
    <source>
        <dbReference type="EMBL" id="KAJ7753007.1"/>
    </source>
</evidence>
<dbReference type="InterPro" id="IPR032675">
    <property type="entry name" value="LRR_dom_sf"/>
</dbReference>
<dbReference type="AlphaFoldDB" id="A0AAD7IYG4"/>
<dbReference type="SUPFAM" id="SSF52047">
    <property type="entry name" value="RNI-like"/>
    <property type="match status" value="1"/>
</dbReference>
<dbReference type="Proteomes" id="UP001215598">
    <property type="component" value="Unassembled WGS sequence"/>
</dbReference>
<proteinExistence type="predicted"/>
<dbReference type="EMBL" id="JARKIB010000057">
    <property type="protein sequence ID" value="KAJ7753007.1"/>
    <property type="molecule type" value="Genomic_DNA"/>
</dbReference>
<keyword evidence="2" id="KW-1185">Reference proteome</keyword>
<organism evidence="1 2">
    <name type="scientific">Mycena metata</name>
    <dbReference type="NCBI Taxonomy" id="1033252"/>
    <lineage>
        <taxon>Eukaryota</taxon>
        <taxon>Fungi</taxon>
        <taxon>Dikarya</taxon>
        <taxon>Basidiomycota</taxon>
        <taxon>Agaricomycotina</taxon>
        <taxon>Agaricomycetes</taxon>
        <taxon>Agaricomycetidae</taxon>
        <taxon>Agaricales</taxon>
        <taxon>Marasmiineae</taxon>
        <taxon>Mycenaceae</taxon>
        <taxon>Mycena</taxon>
    </lineage>
</organism>
<sequence>MQPADWDQVSLYAPRIKEIVLDDKEVLLGSNFADVLHLALNGRHLLPNLQKMQWQPGSFPFRHCRAVLGPVATNIRLPTDFLSSLESEKHIQGHSSAKKSVKRLMKIALRMDSAQHVSTLSDLVGRSPQLTELSVVGWGAASFESSFLIHMHQLQRLSMPLFKTHTVHHLATLSDLQSLSLVTRHISPPTEPPRIASAFTSLRTLALQADTTAWSAYIVNMFERCALTTLHLNFNKPEPPAAHAALNSLIKERCVLTALTCFRAWYFDFDQPPPADVTVCAETWRPLYAFNNLHIVVIHASRIDITDADIRELATAWPHLECLTLGSTHNFVPMGPPLLTLESLAILAQRCPALVELGLELNASVVPALPPPEVRQSTLKKFHAHRSAIEGWPAVAAYIGRIFPAIRNIEATSLRAGGRGAGREEETWYQNWMSAIGFIMQAREEGRNL</sequence>
<protein>
    <recommendedName>
        <fullName evidence="3">F-box domain-containing protein</fullName>
    </recommendedName>
</protein>
<evidence type="ECO:0000313" key="2">
    <source>
        <dbReference type="Proteomes" id="UP001215598"/>
    </source>
</evidence>
<reference evidence="1" key="1">
    <citation type="submission" date="2023-03" db="EMBL/GenBank/DDBJ databases">
        <title>Massive genome expansion in bonnet fungi (Mycena s.s.) driven by repeated elements and novel gene families across ecological guilds.</title>
        <authorList>
            <consortium name="Lawrence Berkeley National Laboratory"/>
            <person name="Harder C.B."/>
            <person name="Miyauchi S."/>
            <person name="Viragh M."/>
            <person name="Kuo A."/>
            <person name="Thoen E."/>
            <person name="Andreopoulos B."/>
            <person name="Lu D."/>
            <person name="Skrede I."/>
            <person name="Drula E."/>
            <person name="Henrissat B."/>
            <person name="Morin E."/>
            <person name="Kohler A."/>
            <person name="Barry K."/>
            <person name="LaButti K."/>
            <person name="Morin E."/>
            <person name="Salamov A."/>
            <person name="Lipzen A."/>
            <person name="Mereny Z."/>
            <person name="Hegedus B."/>
            <person name="Baldrian P."/>
            <person name="Stursova M."/>
            <person name="Weitz H."/>
            <person name="Taylor A."/>
            <person name="Grigoriev I.V."/>
            <person name="Nagy L.G."/>
            <person name="Martin F."/>
            <person name="Kauserud H."/>
        </authorList>
    </citation>
    <scope>NUCLEOTIDE SEQUENCE</scope>
    <source>
        <strain evidence="1">CBHHK182m</strain>
    </source>
</reference>
<dbReference type="Gene3D" id="3.80.10.10">
    <property type="entry name" value="Ribonuclease Inhibitor"/>
    <property type="match status" value="1"/>
</dbReference>
<accession>A0AAD7IYG4</accession>